<accession>A0A084BBH9</accession>
<feature type="transmembrane region" description="Helical" evidence="2">
    <location>
        <begin position="12"/>
        <end position="29"/>
    </location>
</feature>
<evidence type="ECO:0000256" key="2">
    <source>
        <dbReference type="SAM" id="Phobius"/>
    </source>
</evidence>
<evidence type="ECO:0000256" key="1">
    <source>
        <dbReference type="SAM" id="MobiDB-lite"/>
    </source>
</evidence>
<keyword evidence="2" id="KW-0812">Transmembrane</keyword>
<evidence type="ECO:0000313" key="3">
    <source>
        <dbReference type="EMBL" id="KEY74908.1"/>
    </source>
</evidence>
<dbReference type="HOGENOM" id="CLU_2307887_0_0_1"/>
<dbReference type="AlphaFoldDB" id="A0A084BBH9"/>
<dbReference type="EMBL" id="KL647405">
    <property type="protein sequence ID" value="KEY74908.1"/>
    <property type="molecule type" value="Genomic_DNA"/>
</dbReference>
<organism evidence="3 4">
    <name type="scientific">Stachybotrys chartarum (strain CBS 109288 / IBT 7711)</name>
    <name type="common">Toxic black mold</name>
    <name type="synonym">Stilbospora chartarum</name>
    <dbReference type="NCBI Taxonomy" id="1280523"/>
    <lineage>
        <taxon>Eukaryota</taxon>
        <taxon>Fungi</taxon>
        <taxon>Dikarya</taxon>
        <taxon>Ascomycota</taxon>
        <taxon>Pezizomycotina</taxon>
        <taxon>Sordariomycetes</taxon>
        <taxon>Hypocreomycetidae</taxon>
        <taxon>Hypocreales</taxon>
        <taxon>Stachybotryaceae</taxon>
        <taxon>Stachybotrys</taxon>
    </lineage>
</organism>
<gene>
    <name evidence="3" type="ORF">S7711_10433</name>
</gene>
<keyword evidence="2" id="KW-1133">Transmembrane helix</keyword>
<proteinExistence type="predicted"/>
<feature type="region of interest" description="Disordered" evidence="1">
    <location>
        <begin position="60"/>
        <end position="100"/>
    </location>
</feature>
<evidence type="ECO:0000313" key="4">
    <source>
        <dbReference type="Proteomes" id="UP000028045"/>
    </source>
</evidence>
<dbReference type="Proteomes" id="UP000028045">
    <property type="component" value="Unassembled WGS sequence"/>
</dbReference>
<feature type="compositionally biased region" description="Low complexity" evidence="1">
    <location>
        <begin position="60"/>
        <end position="72"/>
    </location>
</feature>
<dbReference type="PROSITE" id="PS51257">
    <property type="entry name" value="PROKAR_LIPOPROTEIN"/>
    <property type="match status" value="1"/>
</dbReference>
<protein>
    <submittedName>
        <fullName evidence="3">Uncharacterized protein</fullName>
    </submittedName>
</protein>
<name>A0A084BBH9_STACB</name>
<reference evidence="3 4" key="1">
    <citation type="journal article" date="2014" name="BMC Genomics">
        <title>Comparative genome sequencing reveals chemotype-specific gene clusters in the toxigenic black mold Stachybotrys.</title>
        <authorList>
            <person name="Semeiks J."/>
            <person name="Borek D."/>
            <person name="Otwinowski Z."/>
            <person name="Grishin N.V."/>
        </authorList>
    </citation>
    <scope>NUCLEOTIDE SEQUENCE [LARGE SCALE GENOMIC DNA]</scope>
    <source>
        <strain evidence="4">CBS 109288 / IBT 7711</strain>
    </source>
</reference>
<feature type="transmembrane region" description="Helical" evidence="2">
    <location>
        <begin position="41"/>
        <end position="59"/>
    </location>
</feature>
<sequence length="100" mass="10687">MPRLYNKYGDYVAWPGLGTGLIVACYFGWRAAHGDFEGRERGAIIAGIIVGVALFLSMGSSGSSGTVTSSPSHRLTRQHLDGISSSNSSSRWGGYGPEYR</sequence>
<keyword evidence="2" id="KW-0472">Membrane</keyword>
<keyword evidence="4" id="KW-1185">Reference proteome</keyword>